<gene>
    <name evidence="1" type="ORF">CBEIBR21_04865</name>
</gene>
<dbReference type="Pfam" id="PF08780">
    <property type="entry name" value="NTase_sub_bind"/>
    <property type="match status" value="1"/>
</dbReference>
<dbReference type="EMBL" id="MWMH01000002">
    <property type="protein sequence ID" value="OOP73834.1"/>
    <property type="molecule type" value="Genomic_DNA"/>
</dbReference>
<dbReference type="InterPro" id="IPR010235">
    <property type="entry name" value="HepT"/>
</dbReference>
<proteinExistence type="predicted"/>
<sequence length="136" mass="15973">MMDKRLNEKLSDFGKALLRLSEAIDESKSNSKSSTLKDGVIQRFEFCYEICWKLIKYYLESEGIQEAKSPKSTFREGFKIGIIEDGEVWIDMLNDRNLTSHVYDEEVAFDIYEKIISKYFKQMNDIYVLLKSKVVD</sequence>
<dbReference type="Proteomes" id="UP000190959">
    <property type="component" value="Unassembled WGS sequence"/>
</dbReference>
<dbReference type="AlphaFoldDB" id="A0A1S9N8I4"/>
<accession>A0A1S9N8I4</accession>
<dbReference type="GO" id="GO:0016740">
    <property type="term" value="F:transferase activity"/>
    <property type="evidence" value="ECO:0007669"/>
    <property type="project" value="UniProtKB-KW"/>
</dbReference>
<evidence type="ECO:0000313" key="2">
    <source>
        <dbReference type="Proteomes" id="UP000190959"/>
    </source>
</evidence>
<dbReference type="SUPFAM" id="SSF81593">
    <property type="entry name" value="Nucleotidyltransferase substrate binding subunit/domain"/>
    <property type="match status" value="1"/>
</dbReference>
<keyword evidence="1" id="KW-0808">Transferase</keyword>
<reference evidence="1 2" key="1">
    <citation type="submission" date="2017-02" db="EMBL/GenBank/DDBJ databases">
        <title>Genome sequence of Clostridium beijerinckii Br21.</title>
        <authorList>
            <person name="Fonseca B.C."/>
            <person name="Guazzaroni M.E."/>
            <person name="Riano-Pachon D.M."/>
            <person name="Reginatto V."/>
        </authorList>
    </citation>
    <scope>NUCLEOTIDE SEQUENCE [LARGE SCALE GENOMIC DNA]</scope>
    <source>
        <strain evidence="1 2">Br21</strain>
    </source>
</reference>
<protein>
    <submittedName>
        <fullName evidence="1">Nucleotidyltransferase</fullName>
    </submittedName>
</protein>
<evidence type="ECO:0000313" key="1">
    <source>
        <dbReference type="EMBL" id="OOP73834.1"/>
    </source>
</evidence>
<dbReference type="NCBIfam" id="TIGR01987">
    <property type="entry name" value="HI0074"/>
    <property type="match status" value="1"/>
</dbReference>
<comment type="caution">
    <text evidence="1">The sequence shown here is derived from an EMBL/GenBank/DDBJ whole genome shotgun (WGS) entry which is preliminary data.</text>
</comment>
<organism evidence="1 2">
    <name type="scientific">Clostridium beijerinckii</name>
    <name type="common">Clostridium MP</name>
    <dbReference type="NCBI Taxonomy" id="1520"/>
    <lineage>
        <taxon>Bacteria</taxon>
        <taxon>Bacillati</taxon>
        <taxon>Bacillota</taxon>
        <taxon>Clostridia</taxon>
        <taxon>Eubacteriales</taxon>
        <taxon>Clostridiaceae</taxon>
        <taxon>Clostridium</taxon>
    </lineage>
</organism>
<dbReference type="Gene3D" id="1.20.120.330">
    <property type="entry name" value="Nucleotidyltransferases domain 2"/>
    <property type="match status" value="1"/>
</dbReference>
<name>A0A1S9N8I4_CLOBE</name>